<dbReference type="InterPro" id="IPR028350">
    <property type="entry name" value="DNAC/IstB-like"/>
</dbReference>
<sequence>MDELFAYNGTLDLYGLCLKMKEIDMINSMVKVAGFPHRRELKDFDFSFQPSINKEQIMDFSTLRFLENKENIVFLGNSGVGKTHMAVSLGIEAAKKRNSTYFIKCHDLIQQLRKANEENRLENRLKNYSRYKLLIIDEIGYLPITKEESKLFFQLIDKRYEQKSTILTTNIGFGEWDEIFQDPVMANAILDRILHHAHVVSITGKSYRMKDHIKKKPHTKQE</sequence>
<dbReference type="SUPFAM" id="SSF52540">
    <property type="entry name" value="P-loop containing nucleoside triphosphate hydrolases"/>
    <property type="match status" value="1"/>
</dbReference>
<proteinExistence type="inferred from homology"/>
<evidence type="ECO:0000313" key="6">
    <source>
        <dbReference type="Proteomes" id="UP000186705"/>
    </source>
</evidence>
<comment type="similarity">
    <text evidence="1">Belongs to the IS21/IS1162 putative ATP-binding protein family.</text>
</comment>
<dbReference type="SMART" id="SM00382">
    <property type="entry name" value="AAA"/>
    <property type="match status" value="1"/>
</dbReference>
<gene>
    <name evidence="5" type="ORF">BO225_10045</name>
</gene>
<evidence type="ECO:0000259" key="4">
    <source>
        <dbReference type="SMART" id="SM00382"/>
    </source>
</evidence>
<dbReference type="PANTHER" id="PTHR30050">
    <property type="entry name" value="CHROMOSOMAL REPLICATION INITIATOR PROTEIN DNAA"/>
    <property type="match status" value="1"/>
</dbReference>
<feature type="domain" description="AAA+ ATPase" evidence="4">
    <location>
        <begin position="68"/>
        <end position="200"/>
    </location>
</feature>
<keyword evidence="6" id="KW-1185">Reference proteome</keyword>
<organism evidence="5 6">
    <name type="scientific">Dubosiella newyorkensis</name>
    <dbReference type="NCBI Taxonomy" id="1862672"/>
    <lineage>
        <taxon>Bacteria</taxon>
        <taxon>Bacillati</taxon>
        <taxon>Bacillota</taxon>
        <taxon>Erysipelotrichia</taxon>
        <taxon>Erysipelotrichales</taxon>
        <taxon>Erysipelotrichaceae</taxon>
        <taxon>Dubosiella</taxon>
    </lineage>
</organism>
<dbReference type="Proteomes" id="UP000186705">
    <property type="component" value="Unassembled WGS sequence"/>
</dbReference>
<keyword evidence="3" id="KW-0067">ATP-binding</keyword>
<name>A0A1U7NKG0_9FIRM</name>
<dbReference type="Pfam" id="PF01695">
    <property type="entry name" value="IstB_IS21"/>
    <property type="match status" value="1"/>
</dbReference>
<comment type="caution">
    <text evidence="5">The sequence shown here is derived from an EMBL/GenBank/DDBJ whole genome shotgun (WGS) entry which is preliminary data.</text>
</comment>
<dbReference type="PIRSF" id="PIRSF003073">
    <property type="entry name" value="DNAC_TnpB_IstB"/>
    <property type="match status" value="1"/>
</dbReference>
<evidence type="ECO:0000256" key="3">
    <source>
        <dbReference type="ARBA" id="ARBA00022840"/>
    </source>
</evidence>
<protein>
    <submittedName>
        <fullName evidence="5">Transposase</fullName>
    </submittedName>
</protein>
<dbReference type="PANTHER" id="PTHR30050:SF4">
    <property type="entry name" value="ATP-BINDING PROTEIN RV3427C IN INSERTION SEQUENCE-RELATED"/>
    <property type="match status" value="1"/>
</dbReference>
<dbReference type="CDD" id="cd00009">
    <property type="entry name" value="AAA"/>
    <property type="match status" value="1"/>
</dbReference>
<evidence type="ECO:0000256" key="2">
    <source>
        <dbReference type="ARBA" id="ARBA00022741"/>
    </source>
</evidence>
<dbReference type="GO" id="GO:0005524">
    <property type="term" value="F:ATP binding"/>
    <property type="evidence" value="ECO:0007669"/>
    <property type="project" value="UniProtKB-KW"/>
</dbReference>
<dbReference type="STRING" id="1862672.BO225_10045"/>
<dbReference type="NCBIfam" id="NF038214">
    <property type="entry name" value="IS21_help_AAA"/>
    <property type="match status" value="1"/>
</dbReference>
<dbReference type="InterPro" id="IPR002611">
    <property type="entry name" value="IstB_ATP-bd"/>
</dbReference>
<dbReference type="Gene3D" id="3.40.50.300">
    <property type="entry name" value="P-loop containing nucleotide triphosphate hydrolases"/>
    <property type="match status" value="1"/>
</dbReference>
<keyword evidence="2" id="KW-0547">Nucleotide-binding</keyword>
<accession>A0A1U7NKG0</accession>
<dbReference type="EMBL" id="MPKA01000100">
    <property type="protein sequence ID" value="OLU44677.1"/>
    <property type="molecule type" value="Genomic_DNA"/>
</dbReference>
<evidence type="ECO:0000256" key="1">
    <source>
        <dbReference type="ARBA" id="ARBA00008059"/>
    </source>
</evidence>
<evidence type="ECO:0000313" key="5">
    <source>
        <dbReference type="EMBL" id="OLU44677.1"/>
    </source>
</evidence>
<reference evidence="5 6" key="1">
    <citation type="submission" date="2016-11" db="EMBL/GenBank/DDBJ databases">
        <title>Description of two novel members of the family Erysipelotrichaceae: Ileibacterium lipovorans gen. nov., sp. nov. and Dubosiella newyorkensis, gen. nov., sp. nov.</title>
        <authorList>
            <person name="Cox L.M."/>
            <person name="Sohn J."/>
            <person name="Tyrrell K.L."/>
            <person name="Citron D.M."/>
            <person name="Lawson P.A."/>
            <person name="Patel N.B."/>
            <person name="Iizumi T."/>
            <person name="Perez-Perez G.I."/>
            <person name="Goldstein E.J."/>
            <person name="Blaser M.J."/>
        </authorList>
    </citation>
    <scope>NUCLEOTIDE SEQUENCE [LARGE SCALE GENOMIC DNA]</scope>
    <source>
        <strain evidence="5 6">NYU-BL-A4</strain>
    </source>
</reference>
<dbReference type="GO" id="GO:0006260">
    <property type="term" value="P:DNA replication"/>
    <property type="evidence" value="ECO:0007669"/>
    <property type="project" value="TreeGrafter"/>
</dbReference>
<dbReference type="InterPro" id="IPR027417">
    <property type="entry name" value="P-loop_NTPase"/>
</dbReference>
<dbReference type="InterPro" id="IPR003593">
    <property type="entry name" value="AAA+_ATPase"/>
</dbReference>
<dbReference type="InterPro" id="IPR047661">
    <property type="entry name" value="IstB"/>
</dbReference>
<dbReference type="AlphaFoldDB" id="A0A1U7NKG0"/>